<keyword evidence="6" id="KW-1185">Reference proteome</keyword>
<feature type="domain" description="Stereocilin LRR" evidence="4">
    <location>
        <begin position="875"/>
        <end position="1296"/>
    </location>
</feature>
<evidence type="ECO:0000313" key="6">
    <source>
        <dbReference type="Proteomes" id="UP000736164"/>
    </source>
</evidence>
<keyword evidence="1" id="KW-0732">Signal</keyword>
<evidence type="ECO:0000256" key="1">
    <source>
        <dbReference type="ARBA" id="ARBA00022729"/>
    </source>
</evidence>
<comment type="caution">
    <text evidence="5">The sequence shown here is derived from an EMBL/GenBank/DDBJ whole genome shotgun (WGS) entry which is preliminary data.</text>
</comment>
<name>A0A8J7T5W3_ATRSP</name>
<protein>
    <submittedName>
        <fullName evidence="5">STRC protein</fullName>
    </submittedName>
</protein>
<evidence type="ECO:0000259" key="4">
    <source>
        <dbReference type="Pfam" id="PF21058"/>
    </source>
</evidence>
<feature type="non-terminal residue" evidence="5">
    <location>
        <position position="1917"/>
    </location>
</feature>
<dbReference type="EMBL" id="JAAWVO010001415">
    <property type="protein sequence ID" value="MBN3311629.1"/>
    <property type="molecule type" value="Genomic_DNA"/>
</dbReference>
<feature type="compositionally biased region" description="Basic and acidic residues" evidence="3">
    <location>
        <begin position="1"/>
        <end position="10"/>
    </location>
</feature>
<sequence>MDSPDARASRGQELNGDKSGVIPDTGNPSLEATKEGLQTILTTVFEDTDMEIYLNALKLMYTIYQPLFAEQALEELPGALVCALLGREDCGGEASDLAAQAFRYLQSLLDSMQRQSCRSTQASNLGRSLVTSFQSLFPSPTPESPVLDRLADFQDSLLTWAGLLPRFFSARLSDAWHAFIKVIFPTFSNYVADVLAYLILTPTGYLQTGLEILVDVPVMDQNEQCQQGDLKQLLMWGMSHNVSWNFGDLILDIFLPSEPPLCSYPAPECQAVQFTRSLLPSSPPEAWSCDPYNFTRVQGAICSWLRLDGQPSAAVSSLCKALSNLSAPEAAQVWNSGCRSVHTISSLLYGGVDCQSSSQLARSTLSLRELVCLYANWTESGRVDPASVSFCSENDKENFFQGVCYNGKLLPLLMQDASNAWLSAYCTNFSDADAKRYYCKYSTWVPETVDPSVLSFCWAVDQAGLEKALCNDLELFLRIFANPGHAWLSINCSLAEPPTEVPASENIADLCRYSEWKESASVDMVTVSICAQHDSENFNRIVCTDAKILEVLMSDKENVWVKDYCASYSSVFNNSHLSTADWCTYDQWMEGFVDPSVVALCWQNDQLNFSKNVCCNMALFEKLSLELQNEWLLSACGENETSEAVGQACRYNEWSLPAVIDMTDVAVCADYDKANFTQWVCANETLLRNLLANLDNTWLVEFCANLSGSGSVSKLKPAEQCLYESWAVELPDSSLLALCWDLDHAKFVSLVCKNSFLLSLLTREPSSFWVGTLCATYNIYSNQSSGNNTEPKPCFVRDLVRQLNWSCSVDFTAVCQQSSSQLRGLQHFLQCGLEVIGLKTNSLITEQVSTAFAQAANQVVILLVVLEDNRLISFHVSANIHLSVLESVRAYLEYEKNFENKRVLLQCFGNVLTSMMQTAREVSHDGFFLIKEYFRIPLKNLRAVLAATDSTTARQILQYLTRNMEAVQPLRHQATPAQTHPSFISRCQDFGLSFIPVQCPTDDCLSLLITQDYLRILVSVFLQKHLYADSTIFVDLAPLLPYATVPDILSLPPLQGNTDVLNIINANLQKLSLDQKKAFGKWFSSSSLFLNTSSNPPTFIQDTGDLIVYLPFSKFQSLSSVQIFNGLDVLLNNSLNSLQSQFVAQSILKAYRNLSSSDIKMLGNLTCFASTVDLLAYKKREAFAMIQENVKECIQQGLAVPGEMISGLFLGDSWLLKNTSSLSAQQLSDLAELLPWLGLPFLRQLSSAQLLAALPALHTSRFTPAQPAVTEQLSALGSLISGVRVETLQSLPGDVLLAALPNITANPALLSPAQTNAITAKLWGSQEISGRLASADSLLHFTALLSVRPHASLLLANLTTARKCSWNTQQAKVLFKEALKTLVNMSTDDFLRLGTVVQGTDCGSLRHLFLSRPSSSSISTILTFLRDLPVDLHTSMKKCINEELYSFNFFPELLGKLGSQIALEISVSTIKNFPVDMMNTLKTMIVEAPLYFLRLPNIKQVLLVDKIVQRLGMHTGEFSKDEFESLGAMATFVVDEIFIQINRQYFVENIEHIRGFCFDKNKKEIVGRILQENATFGPIPSWTSQTLDQVDRFVFFLPRATVQKLPPMLMTQERIERLFLGQQKWESSEFGALCQQNTDASDLRAVFESQQFILQHFLGFLRLGKLSRITPTLVPSCESLRATRPSAWSVDSLTSMPAEAFVNCLELIGQEPFFTPYELTVLLNKVKQIYGPASSFSPSVVAQLGYLAVRLTDDELSRLTLSDLRTVSALGQVDTWSPRQLSVLFGSVLNSTKLTASKLDSNTLVALGYIVCGIKTADMTTLNPVEFSKAVLWIGRMNLPCSEQQLGSLVGLLSQAATFGPISSWGPEVFMEIGSVAGTRYFPHAAPAGQPEGAPALSLPWSSFVGFATGAGARPWF</sequence>
<proteinExistence type="predicted"/>
<reference evidence="5" key="1">
    <citation type="journal article" date="2021" name="Cell">
        <title>Tracing the genetic footprints of vertebrate landing in non-teleost ray-finned fishes.</title>
        <authorList>
            <person name="Bi X."/>
            <person name="Wang K."/>
            <person name="Yang L."/>
            <person name="Pan H."/>
            <person name="Jiang H."/>
            <person name="Wei Q."/>
            <person name="Fang M."/>
            <person name="Yu H."/>
            <person name="Zhu C."/>
            <person name="Cai Y."/>
            <person name="He Y."/>
            <person name="Gan X."/>
            <person name="Zeng H."/>
            <person name="Yu D."/>
            <person name="Zhu Y."/>
            <person name="Jiang H."/>
            <person name="Qiu Q."/>
            <person name="Yang H."/>
            <person name="Zhang Y.E."/>
            <person name="Wang W."/>
            <person name="Zhu M."/>
            <person name="He S."/>
            <person name="Zhang G."/>
        </authorList>
    </citation>
    <scope>NUCLEOTIDE SEQUENCE</scope>
    <source>
        <strain evidence="5">Allg_001</strain>
    </source>
</reference>
<organism evidence="5 6">
    <name type="scientific">Atractosteus spatula</name>
    <name type="common">Alligator gar</name>
    <name type="synonym">Lepisosteus spatula</name>
    <dbReference type="NCBI Taxonomy" id="7917"/>
    <lineage>
        <taxon>Eukaryota</taxon>
        <taxon>Metazoa</taxon>
        <taxon>Chordata</taxon>
        <taxon>Craniata</taxon>
        <taxon>Vertebrata</taxon>
        <taxon>Euteleostomi</taxon>
        <taxon>Actinopterygii</taxon>
        <taxon>Neopterygii</taxon>
        <taxon>Holostei</taxon>
        <taxon>Semionotiformes</taxon>
        <taxon>Lepisosteidae</taxon>
        <taxon>Atractosteus</taxon>
    </lineage>
</organism>
<accession>A0A8J7T5W3</accession>
<dbReference type="GO" id="GO:0007160">
    <property type="term" value="P:cell-matrix adhesion"/>
    <property type="evidence" value="ECO:0007669"/>
    <property type="project" value="TreeGrafter"/>
</dbReference>
<dbReference type="InterPro" id="IPR026664">
    <property type="entry name" value="Stereocilin-rel"/>
</dbReference>
<dbReference type="GO" id="GO:0009986">
    <property type="term" value="C:cell surface"/>
    <property type="evidence" value="ECO:0007669"/>
    <property type="project" value="TreeGrafter"/>
</dbReference>
<feature type="non-terminal residue" evidence="5">
    <location>
        <position position="1"/>
    </location>
</feature>
<evidence type="ECO:0000256" key="3">
    <source>
        <dbReference type="SAM" id="MobiDB-lite"/>
    </source>
</evidence>
<dbReference type="InterPro" id="IPR048992">
    <property type="entry name" value="Stereocilin_LRR"/>
</dbReference>
<dbReference type="PANTHER" id="PTHR23412">
    <property type="entry name" value="STEREOCILIN RELATED"/>
    <property type="match status" value="1"/>
</dbReference>
<dbReference type="PANTHER" id="PTHR23412:SF19">
    <property type="entry name" value="STEREOCILIN 1"/>
    <property type="match status" value="1"/>
</dbReference>
<dbReference type="Pfam" id="PF21058">
    <property type="entry name" value="Stereocilin"/>
    <property type="match status" value="1"/>
</dbReference>
<feature type="region of interest" description="Disordered" evidence="3">
    <location>
        <begin position="1"/>
        <end position="30"/>
    </location>
</feature>
<evidence type="ECO:0000256" key="2">
    <source>
        <dbReference type="ARBA" id="ARBA00023180"/>
    </source>
</evidence>
<keyword evidence="2" id="KW-0325">Glycoprotein</keyword>
<dbReference type="Proteomes" id="UP000736164">
    <property type="component" value="Unassembled WGS sequence"/>
</dbReference>
<gene>
    <name evidence="5" type="primary">Strc</name>
    <name evidence="5" type="ORF">GTO95_0003081</name>
</gene>
<evidence type="ECO:0000313" key="5">
    <source>
        <dbReference type="EMBL" id="MBN3311629.1"/>
    </source>
</evidence>